<keyword evidence="2" id="KW-1185">Reference proteome</keyword>
<dbReference type="AlphaFoldDB" id="W9C724"/>
<gene>
    <name evidence="1" type="ORF">SBOR_7959</name>
</gene>
<name>W9C724_SCLBF</name>
<dbReference type="OrthoDB" id="3450874at2759"/>
<evidence type="ECO:0000313" key="2">
    <source>
        <dbReference type="Proteomes" id="UP000019487"/>
    </source>
</evidence>
<dbReference type="EMBL" id="AYSA01000472">
    <property type="protein sequence ID" value="ESZ91661.1"/>
    <property type="molecule type" value="Genomic_DNA"/>
</dbReference>
<sequence length="275" mass="31606">MKQVFFLEGFQWSEIDAHHDDEIIKFQIRCFGASFEIQYKFHNLSPSPNLLEQFRSSLAIMRAYETGDNLDAERASEEILCLKKPFEKIMIELAPTSSPSLSHHLSDYLYSPLLMLEAIATTRDSIIIEPHFKGQLPRQIRFPAGQYIPTSADWLDLVKSSTSQQIRLPISSNLEQHPCVRGPTKVIAEDGAICYYKELPQWLSPLSTVTEAKPWIHTQIPAAIEAKKLHSDIHICRLHSVIIDDDRKVLQHWVRATEKDLIDIWENDGSDDWTL</sequence>
<accession>W9C724</accession>
<dbReference type="Proteomes" id="UP000019487">
    <property type="component" value="Unassembled WGS sequence"/>
</dbReference>
<organism evidence="1 2">
    <name type="scientific">Sclerotinia borealis (strain F-4128)</name>
    <dbReference type="NCBI Taxonomy" id="1432307"/>
    <lineage>
        <taxon>Eukaryota</taxon>
        <taxon>Fungi</taxon>
        <taxon>Dikarya</taxon>
        <taxon>Ascomycota</taxon>
        <taxon>Pezizomycotina</taxon>
        <taxon>Leotiomycetes</taxon>
        <taxon>Helotiales</taxon>
        <taxon>Sclerotiniaceae</taxon>
        <taxon>Sclerotinia</taxon>
    </lineage>
</organism>
<proteinExistence type="predicted"/>
<protein>
    <submittedName>
        <fullName evidence="1">Uncharacterized protein</fullName>
    </submittedName>
</protein>
<dbReference type="HOGENOM" id="CLU_1012507_0_0_1"/>
<comment type="caution">
    <text evidence="1">The sequence shown here is derived from an EMBL/GenBank/DDBJ whole genome shotgun (WGS) entry which is preliminary data.</text>
</comment>
<dbReference type="STRING" id="1432307.W9C724"/>
<evidence type="ECO:0000313" key="1">
    <source>
        <dbReference type="EMBL" id="ESZ91661.1"/>
    </source>
</evidence>
<reference evidence="1 2" key="1">
    <citation type="journal article" date="2014" name="Genome Announc.">
        <title>Draft genome sequence of Sclerotinia borealis, a psychrophilic plant pathogenic fungus.</title>
        <authorList>
            <person name="Mardanov A.V."/>
            <person name="Beletsky A.V."/>
            <person name="Kadnikov V.V."/>
            <person name="Ignatov A.N."/>
            <person name="Ravin N.V."/>
        </authorList>
    </citation>
    <scope>NUCLEOTIDE SEQUENCE [LARGE SCALE GENOMIC DNA]</scope>
    <source>
        <strain evidence="2">F-4157</strain>
    </source>
</reference>